<evidence type="ECO:0000256" key="2">
    <source>
        <dbReference type="ARBA" id="ARBA00004956"/>
    </source>
</evidence>
<feature type="domain" description="ATP-grasp" evidence="13">
    <location>
        <begin position="120"/>
        <end position="318"/>
    </location>
</feature>
<keyword evidence="12" id="KW-0276">Fatty acid metabolism</keyword>
<dbReference type="NCBIfam" id="TIGR00514">
    <property type="entry name" value="accC"/>
    <property type="match status" value="1"/>
</dbReference>
<evidence type="ECO:0000256" key="9">
    <source>
        <dbReference type="ARBA" id="ARBA00022842"/>
    </source>
</evidence>
<keyword evidence="12" id="KW-0092">Biotin</keyword>
<evidence type="ECO:0000259" key="13">
    <source>
        <dbReference type="PROSITE" id="PS50975"/>
    </source>
</evidence>
<evidence type="ECO:0000256" key="1">
    <source>
        <dbReference type="ARBA" id="ARBA00003761"/>
    </source>
</evidence>
<keyword evidence="12" id="KW-0444">Lipid biosynthesis</keyword>
<dbReference type="InterPro" id="IPR011764">
    <property type="entry name" value="Biotin_carboxylation_dom"/>
</dbReference>
<evidence type="ECO:0000256" key="5">
    <source>
        <dbReference type="ARBA" id="ARBA00022598"/>
    </source>
</evidence>
<dbReference type="InterPro" id="IPR005482">
    <property type="entry name" value="Biotin_COase_C"/>
</dbReference>
<feature type="domain" description="Biotin carboxylation" evidence="14">
    <location>
        <begin position="1"/>
        <end position="447"/>
    </location>
</feature>
<keyword evidence="8 11" id="KW-0067">ATP-binding</keyword>
<dbReference type="PANTHER" id="PTHR48095:SF2">
    <property type="entry name" value="BIOTIN CARBOXYLASE, CHLOROPLASTIC"/>
    <property type="match status" value="1"/>
</dbReference>
<keyword evidence="5 12" id="KW-0436">Ligase</keyword>
<protein>
    <recommendedName>
        <fullName evidence="4 12">Biotin carboxylase</fullName>
        <ecNumber evidence="4 12">6.3.4.14</ecNumber>
    </recommendedName>
    <alternativeName>
        <fullName evidence="12">Acetyl-coenzyme A carboxylase biotin carboxylase subunit A</fullName>
    </alternativeName>
</protein>
<dbReference type="InterPro" id="IPR005479">
    <property type="entry name" value="CPAse_ATP-bd"/>
</dbReference>
<dbReference type="RefSeq" id="WP_317122327.1">
    <property type="nucleotide sequence ID" value="NZ_JAWJBA010000003.1"/>
</dbReference>
<sequence length="455" mass="49594">MIKKLLIANRGEIAVRIIRAAREMGIETVAIYSEADKDALHVRLADEAYCIGPTPSNKSYLNFTNIMSVATLTESDAIHPGYGFLAENADFAEICAACKVTFVGPSPQAINKMGTKDVARDTMEQAGVPIVPGSDGIVEDAEAGMKVADEIGFPVIIKATAGGGGKGIRVARTPEELKKGMNITQQEAATAFGNPGVYIEKYIEDFRHVEIQVLADNHGNVVHLGERDCSIQRRLQKLLEETPSPAISPEKRAEMGEAAVAAAKAVNYSGAGTVEFIYDHNTGEFYFMEMNTRIQVEHPVTEMVTGVDLIKEQIRVASGEKLSFTQEEVTFNGWSIECRINAENPSKNFMPSPGKITSYLAPGGLGVRIDSAVYPGYVISPFYDSMVAKVITYGATREEAIGRMKRALAEFEIEGVETTIPFHLKLLNHETFVSGDFNTKFLEEHDVMGVKAVTK</sequence>
<name>A0ABU3XB85_9BACI</name>
<comment type="pathway">
    <text evidence="2 12">Lipid metabolism; malonyl-CoA biosynthesis; malonyl-CoA from acetyl-CoA: step 1/1.</text>
</comment>
<dbReference type="PROSITE" id="PS00866">
    <property type="entry name" value="CPSASE_1"/>
    <property type="match status" value="1"/>
</dbReference>
<dbReference type="InterPro" id="IPR005481">
    <property type="entry name" value="BC-like_N"/>
</dbReference>
<evidence type="ECO:0000259" key="14">
    <source>
        <dbReference type="PROSITE" id="PS50979"/>
    </source>
</evidence>
<dbReference type="Pfam" id="PF02785">
    <property type="entry name" value="Biotin_carb_C"/>
    <property type="match status" value="1"/>
</dbReference>
<keyword evidence="6" id="KW-0479">Metal-binding</keyword>
<evidence type="ECO:0000256" key="10">
    <source>
        <dbReference type="ARBA" id="ARBA00048600"/>
    </source>
</evidence>
<dbReference type="PROSITE" id="PS00867">
    <property type="entry name" value="CPSASE_2"/>
    <property type="match status" value="1"/>
</dbReference>
<dbReference type="EMBL" id="JAWJBA010000003">
    <property type="protein sequence ID" value="MDV2685146.1"/>
    <property type="molecule type" value="Genomic_DNA"/>
</dbReference>
<comment type="function">
    <text evidence="1 12">This protein is a component of the acetyl coenzyme A carboxylase complex; first, biotin carboxylase catalyzes the carboxylation of the carrier protein and then the transcarboxylase transfers the carboxyl group to form malonyl-CoA.</text>
</comment>
<evidence type="ECO:0000256" key="12">
    <source>
        <dbReference type="RuleBase" id="RU365063"/>
    </source>
</evidence>
<comment type="catalytic activity">
    <reaction evidence="10 12">
        <text>N(6)-biotinyl-L-lysyl-[protein] + hydrogencarbonate + ATP = N(6)-carboxybiotinyl-L-lysyl-[protein] + ADP + phosphate + H(+)</text>
        <dbReference type="Rhea" id="RHEA:13501"/>
        <dbReference type="Rhea" id="RHEA-COMP:10505"/>
        <dbReference type="Rhea" id="RHEA-COMP:10506"/>
        <dbReference type="ChEBI" id="CHEBI:15378"/>
        <dbReference type="ChEBI" id="CHEBI:17544"/>
        <dbReference type="ChEBI" id="CHEBI:30616"/>
        <dbReference type="ChEBI" id="CHEBI:43474"/>
        <dbReference type="ChEBI" id="CHEBI:83144"/>
        <dbReference type="ChEBI" id="CHEBI:83145"/>
        <dbReference type="ChEBI" id="CHEBI:456216"/>
        <dbReference type="EC" id="6.3.4.14"/>
    </reaction>
</comment>
<dbReference type="InterPro" id="IPR011761">
    <property type="entry name" value="ATP-grasp"/>
</dbReference>
<dbReference type="SUPFAM" id="SSF52440">
    <property type="entry name" value="PreATP-grasp domain"/>
    <property type="match status" value="1"/>
</dbReference>
<dbReference type="Gene3D" id="3.30.470.20">
    <property type="entry name" value="ATP-grasp fold, B domain"/>
    <property type="match status" value="1"/>
</dbReference>
<evidence type="ECO:0000256" key="11">
    <source>
        <dbReference type="PROSITE-ProRule" id="PRU00409"/>
    </source>
</evidence>
<evidence type="ECO:0000256" key="4">
    <source>
        <dbReference type="ARBA" id="ARBA00013263"/>
    </source>
</evidence>
<proteinExistence type="predicted"/>
<evidence type="ECO:0000256" key="3">
    <source>
        <dbReference type="ARBA" id="ARBA00011750"/>
    </source>
</evidence>
<dbReference type="SUPFAM" id="SSF51246">
    <property type="entry name" value="Rudiment single hybrid motif"/>
    <property type="match status" value="1"/>
</dbReference>
<dbReference type="EC" id="6.3.4.14" evidence="4 12"/>
<dbReference type="Proteomes" id="UP001287282">
    <property type="component" value="Unassembled WGS sequence"/>
</dbReference>
<organism evidence="15 16">
    <name type="scientific">Alkalihalophilus lindianensis</name>
    <dbReference type="NCBI Taxonomy" id="1630542"/>
    <lineage>
        <taxon>Bacteria</taxon>
        <taxon>Bacillati</taxon>
        <taxon>Bacillota</taxon>
        <taxon>Bacilli</taxon>
        <taxon>Bacillales</taxon>
        <taxon>Bacillaceae</taxon>
        <taxon>Alkalihalophilus</taxon>
    </lineage>
</organism>
<comment type="subunit">
    <text evidence="3 12">Acetyl-CoA carboxylase is a heterohexamer of biotin carboxyl carrier protein, biotin carboxylase and the two subunits of carboxyl transferase in a 2:2 complex.</text>
</comment>
<accession>A0ABU3XB85</accession>
<gene>
    <name evidence="15" type="primary">accC</name>
    <name evidence="15" type="ORF">RYX56_12340</name>
</gene>
<dbReference type="InterPro" id="IPR004549">
    <property type="entry name" value="Acetyl_CoA_COase_biotin_COase"/>
</dbReference>
<keyword evidence="12" id="KW-0443">Lipid metabolism</keyword>
<dbReference type="PROSITE" id="PS50975">
    <property type="entry name" value="ATP_GRASP"/>
    <property type="match status" value="1"/>
</dbReference>
<reference evidence="15 16" key="1">
    <citation type="submission" date="2023-10" db="EMBL/GenBank/DDBJ databases">
        <title>Screening of Alkalihalobacillus lindianensis BZ-TG-R113 and Its Alleviation of Salt Stress on Rapeseed Growth.</title>
        <authorList>
            <person name="Zhao B."/>
            <person name="Guo T."/>
        </authorList>
    </citation>
    <scope>NUCLEOTIDE SEQUENCE [LARGE SCALE GENOMIC DNA]</scope>
    <source>
        <strain evidence="15 16">BZ-TG-R113</strain>
    </source>
</reference>
<dbReference type="Pfam" id="PF00289">
    <property type="entry name" value="Biotin_carb_N"/>
    <property type="match status" value="1"/>
</dbReference>
<dbReference type="GO" id="GO:0004075">
    <property type="term" value="F:biotin carboxylase activity"/>
    <property type="evidence" value="ECO:0007669"/>
    <property type="project" value="UniProtKB-EC"/>
</dbReference>
<evidence type="ECO:0000313" key="15">
    <source>
        <dbReference type="EMBL" id="MDV2685146.1"/>
    </source>
</evidence>
<comment type="caution">
    <text evidence="15">The sequence shown here is derived from an EMBL/GenBank/DDBJ whole genome shotgun (WGS) entry which is preliminary data.</text>
</comment>
<dbReference type="NCBIfam" id="NF006367">
    <property type="entry name" value="PRK08591.1"/>
    <property type="match status" value="1"/>
</dbReference>
<evidence type="ECO:0000256" key="7">
    <source>
        <dbReference type="ARBA" id="ARBA00022741"/>
    </source>
</evidence>
<dbReference type="PROSITE" id="PS50979">
    <property type="entry name" value="BC"/>
    <property type="match status" value="1"/>
</dbReference>
<evidence type="ECO:0000256" key="6">
    <source>
        <dbReference type="ARBA" id="ARBA00022723"/>
    </source>
</evidence>
<dbReference type="InterPro" id="IPR016185">
    <property type="entry name" value="PreATP-grasp_dom_sf"/>
</dbReference>
<dbReference type="PANTHER" id="PTHR48095">
    <property type="entry name" value="PYRUVATE CARBOXYLASE SUBUNIT A"/>
    <property type="match status" value="1"/>
</dbReference>
<evidence type="ECO:0000256" key="8">
    <source>
        <dbReference type="ARBA" id="ARBA00022840"/>
    </source>
</evidence>
<keyword evidence="16" id="KW-1185">Reference proteome</keyword>
<keyword evidence="7 11" id="KW-0547">Nucleotide-binding</keyword>
<keyword evidence="9" id="KW-0460">Magnesium</keyword>
<dbReference type="SUPFAM" id="SSF56059">
    <property type="entry name" value="Glutathione synthetase ATP-binding domain-like"/>
    <property type="match status" value="1"/>
</dbReference>
<dbReference type="Pfam" id="PF02786">
    <property type="entry name" value="CPSase_L_D2"/>
    <property type="match status" value="1"/>
</dbReference>
<keyword evidence="12" id="KW-0275">Fatty acid biosynthesis</keyword>
<dbReference type="InterPro" id="IPR051602">
    <property type="entry name" value="ACC_Biotin_Carboxylase"/>
</dbReference>
<evidence type="ECO:0000313" key="16">
    <source>
        <dbReference type="Proteomes" id="UP001287282"/>
    </source>
</evidence>
<dbReference type="InterPro" id="IPR011054">
    <property type="entry name" value="Rudment_hybrid_motif"/>
</dbReference>
<dbReference type="SMART" id="SM00878">
    <property type="entry name" value="Biotin_carb_C"/>
    <property type="match status" value="1"/>
</dbReference>